<evidence type="ECO:0000256" key="2">
    <source>
        <dbReference type="ARBA" id="ARBA00022618"/>
    </source>
</evidence>
<evidence type="ECO:0000256" key="8">
    <source>
        <dbReference type="ARBA" id="ARBA00023306"/>
    </source>
</evidence>
<dbReference type="AlphaFoldDB" id="A0A1F4XMF8"/>
<evidence type="ECO:0000256" key="9">
    <source>
        <dbReference type="ARBA" id="ARBA00023316"/>
    </source>
</evidence>
<dbReference type="SUPFAM" id="SSF53756">
    <property type="entry name" value="UDP-Glycosyltransferase/glycogen phosphorylase"/>
    <property type="match status" value="1"/>
</dbReference>
<comment type="catalytic activity">
    <reaction evidence="10">
        <text>di-trans,octa-cis-undecaprenyl diphospho-N-acetyl-alpha-D-muramoyl-L-alanyl-D-glutamyl-meso-2,6-diaminopimeloyl-D-alanyl-D-alanine + UDP-N-acetyl-alpha-D-glucosamine = di-trans,octa-cis-undecaprenyl diphospho-[N-acetyl-alpha-D-glucosaminyl-(1-&gt;4)]-N-acetyl-alpha-D-muramoyl-L-alanyl-D-glutamyl-meso-2,6-diaminopimeloyl-D-alanyl-D-alanine + UDP + H(+)</text>
        <dbReference type="Rhea" id="RHEA:31227"/>
        <dbReference type="ChEBI" id="CHEBI:15378"/>
        <dbReference type="ChEBI" id="CHEBI:57705"/>
        <dbReference type="ChEBI" id="CHEBI:58223"/>
        <dbReference type="ChEBI" id="CHEBI:61387"/>
        <dbReference type="ChEBI" id="CHEBI:61388"/>
        <dbReference type="EC" id="2.4.1.227"/>
    </reaction>
</comment>
<dbReference type="Pfam" id="PF04101">
    <property type="entry name" value="Glyco_tran_28_C"/>
    <property type="match status" value="1"/>
</dbReference>
<accession>A0A1F4XMF8</accession>
<comment type="pathway">
    <text evidence="10">Cell wall biogenesis; peptidoglycan biosynthesis.</text>
</comment>
<comment type="similarity">
    <text evidence="10">Belongs to the glycosyltransferase 28 family. MurG subfamily.</text>
</comment>
<dbReference type="UniPathway" id="UPA00219"/>
<evidence type="ECO:0000256" key="1">
    <source>
        <dbReference type="ARBA" id="ARBA00022475"/>
    </source>
</evidence>
<dbReference type="HAMAP" id="MF_00033">
    <property type="entry name" value="MurG"/>
    <property type="match status" value="1"/>
</dbReference>
<comment type="caution">
    <text evidence="10">Lacks conserved residue(s) required for the propagation of feature annotation.</text>
</comment>
<dbReference type="PANTHER" id="PTHR21015:SF27">
    <property type="entry name" value="UDP-N-ACETYLGLUCOSAMINE--N-ACETYLMURAMYL-(PENTAPEPTIDE) PYROPHOSPHORYL-UNDECAPRENOL N-ACETYLGLUCOSAMINE TRANSFERASE"/>
    <property type="match status" value="1"/>
</dbReference>
<proteinExistence type="inferred from homology"/>
<feature type="domain" description="Glycosyltransferase family 28 N-terminal" evidence="11">
    <location>
        <begin position="3"/>
        <end position="147"/>
    </location>
</feature>
<dbReference type="EMBL" id="MEWU01000035">
    <property type="protein sequence ID" value="OGC82839.1"/>
    <property type="molecule type" value="Genomic_DNA"/>
</dbReference>
<evidence type="ECO:0000256" key="5">
    <source>
        <dbReference type="ARBA" id="ARBA00022960"/>
    </source>
</evidence>
<dbReference type="InterPro" id="IPR006009">
    <property type="entry name" value="GlcNAc_MurG"/>
</dbReference>
<feature type="domain" description="Glycosyl transferase family 28 C-terminal" evidence="12">
    <location>
        <begin position="192"/>
        <end position="360"/>
    </location>
</feature>
<dbReference type="GO" id="GO:0005886">
    <property type="term" value="C:plasma membrane"/>
    <property type="evidence" value="ECO:0007669"/>
    <property type="project" value="UniProtKB-SubCell"/>
</dbReference>
<organism evidence="13 14">
    <name type="scientific">Candidatus Adlerbacteria bacterium RIFCSPHIGHO2_02_FULL_52_17</name>
    <dbReference type="NCBI Taxonomy" id="1797240"/>
    <lineage>
        <taxon>Bacteria</taxon>
        <taxon>Candidatus Adleribacteriota</taxon>
    </lineage>
</organism>
<dbReference type="GO" id="GO:0071555">
    <property type="term" value="P:cell wall organization"/>
    <property type="evidence" value="ECO:0007669"/>
    <property type="project" value="UniProtKB-KW"/>
</dbReference>
<evidence type="ECO:0000256" key="7">
    <source>
        <dbReference type="ARBA" id="ARBA00023136"/>
    </source>
</evidence>
<dbReference type="Proteomes" id="UP000177564">
    <property type="component" value="Unassembled WGS sequence"/>
</dbReference>
<dbReference type="GO" id="GO:0051991">
    <property type="term" value="F:UDP-N-acetyl-D-glucosamine:N-acetylmuramoyl-L-alanyl-D-glutamyl-meso-2,6-diaminopimelyl-D-alanyl-D-alanine-diphosphoundecaprenol 4-beta-N-acetylglucosaminlytransferase activity"/>
    <property type="evidence" value="ECO:0007669"/>
    <property type="project" value="RHEA"/>
</dbReference>
<feature type="binding site" evidence="10">
    <location>
        <position position="169"/>
    </location>
    <ligand>
        <name>UDP-N-acetyl-alpha-D-glucosamine</name>
        <dbReference type="ChEBI" id="CHEBI:57705"/>
    </ligand>
</feature>
<protein>
    <recommendedName>
        <fullName evidence="10">UDP-N-acetylglucosamine--N-acetylmuramyl-(pentapeptide) pyrophosphoryl-undecaprenol N-acetylglucosamine transferase</fullName>
        <ecNumber evidence="10">2.4.1.227</ecNumber>
    </recommendedName>
    <alternativeName>
        <fullName evidence="10">Undecaprenyl-PP-MurNAc-pentapeptide-UDPGlcNAc GlcNAc transferase</fullName>
    </alternativeName>
</protein>
<evidence type="ECO:0000259" key="11">
    <source>
        <dbReference type="Pfam" id="PF03033"/>
    </source>
</evidence>
<keyword evidence="4 10" id="KW-0808">Transferase</keyword>
<dbReference type="Gene3D" id="3.40.50.2000">
    <property type="entry name" value="Glycogen Phosphorylase B"/>
    <property type="match status" value="2"/>
</dbReference>
<keyword evidence="3 10" id="KW-0328">Glycosyltransferase</keyword>
<evidence type="ECO:0000256" key="6">
    <source>
        <dbReference type="ARBA" id="ARBA00022984"/>
    </source>
</evidence>
<evidence type="ECO:0000259" key="12">
    <source>
        <dbReference type="Pfam" id="PF04101"/>
    </source>
</evidence>
<sequence length="376" mass="41103">MKILFTGSGSGGHFYPIIAVAESMSDTVRERKLLEPTLYYAAPTPYDRVLLIANGITFVPTAAGKMRRYFSLLNLVDIFKTGWGVIRAFVRVFFIYPDVVFGTGGYASFPTILAARFFRIPVVIYAADAVPSRVNLWAGKFARKVAIAFPEAAHYFPEDRVAHTGAPVRKAALLPAREGMHEFLKLEHNIPVIVILGGSQGAQVLNEGVLSALPLLVEKYQVVHQTGEKNFDEVIGRAKVVLENSNHAERYRPFGYLNDLALRMAAGAATIVVSRAGSGSIFEIAAWGLPSILIPIPEPTSHDQEKNAFAYARSGAAVVIEQNNLTPGLLISEINRIIGAPELMRHMSERARMFARVDASKTIANALLDIAVSHES</sequence>
<reference evidence="13 14" key="1">
    <citation type="journal article" date="2016" name="Nat. Commun.">
        <title>Thousands of microbial genomes shed light on interconnected biogeochemical processes in an aquifer system.</title>
        <authorList>
            <person name="Anantharaman K."/>
            <person name="Brown C.T."/>
            <person name="Hug L.A."/>
            <person name="Sharon I."/>
            <person name="Castelle C.J."/>
            <person name="Probst A.J."/>
            <person name="Thomas B.C."/>
            <person name="Singh A."/>
            <person name="Wilkins M.J."/>
            <person name="Karaoz U."/>
            <person name="Brodie E.L."/>
            <person name="Williams K.H."/>
            <person name="Hubbard S.S."/>
            <person name="Banfield J.F."/>
        </authorList>
    </citation>
    <scope>NUCLEOTIDE SEQUENCE [LARGE SCALE GENOMIC DNA]</scope>
</reference>
<keyword evidence="1 10" id="KW-1003">Cell membrane</keyword>
<dbReference type="GO" id="GO:0009252">
    <property type="term" value="P:peptidoglycan biosynthetic process"/>
    <property type="evidence" value="ECO:0007669"/>
    <property type="project" value="UniProtKB-UniRule"/>
</dbReference>
<dbReference type="STRING" id="1797240.A3D68_02560"/>
<dbReference type="PANTHER" id="PTHR21015">
    <property type="entry name" value="UDP-N-ACETYLGLUCOSAMINE--N-ACETYLMURAMYL-(PENTAPEPTIDE) PYROPHOSPHORYL-UNDECAPRENOL N-ACETYLGLUCOSAMINE TRANSFERASE 1"/>
    <property type="match status" value="1"/>
</dbReference>
<comment type="caution">
    <text evidence="13">The sequence shown here is derived from an EMBL/GenBank/DDBJ whole genome shotgun (WGS) entry which is preliminary data.</text>
</comment>
<keyword evidence="9 10" id="KW-0961">Cell wall biogenesis/degradation</keyword>
<keyword evidence="8 10" id="KW-0131">Cell cycle</keyword>
<keyword evidence="2 10" id="KW-0132">Cell division</keyword>
<keyword evidence="7 10" id="KW-0472">Membrane</keyword>
<dbReference type="GO" id="GO:0008360">
    <property type="term" value="P:regulation of cell shape"/>
    <property type="evidence" value="ECO:0007669"/>
    <property type="project" value="UniProtKB-KW"/>
</dbReference>
<gene>
    <name evidence="10" type="primary">murG</name>
    <name evidence="13" type="ORF">A3D68_02560</name>
</gene>
<feature type="binding site" evidence="10">
    <location>
        <position position="304"/>
    </location>
    <ligand>
        <name>UDP-N-acetyl-alpha-D-glucosamine</name>
        <dbReference type="ChEBI" id="CHEBI:57705"/>
    </ligand>
</feature>
<evidence type="ECO:0000256" key="4">
    <source>
        <dbReference type="ARBA" id="ARBA00022679"/>
    </source>
</evidence>
<dbReference type="Pfam" id="PF03033">
    <property type="entry name" value="Glyco_transf_28"/>
    <property type="match status" value="1"/>
</dbReference>
<evidence type="ECO:0000313" key="14">
    <source>
        <dbReference type="Proteomes" id="UP000177564"/>
    </source>
</evidence>
<evidence type="ECO:0000256" key="10">
    <source>
        <dbReference type="HAMAP-Rule" id="MF_00033"/>
    </source>
</evidence>
<dbReference type="InterPro" id="IPR004276">
    <property type="entry name" value="GlycoTrans_28_N"/>
</dbReference>
<evidence type="ECO:0000313" key="13">
    <source>
        <dbReference type="EMBL" id="OGC82839.1"/>
    </source>
</evidence>
<keyword evidence="6 10" id="KW-0573">Peptidoglycan synthesis</keyword>
<dbReference type="GO" id="GO:0005975">
    <property type="term" value="P:carbohydrate metabolic process"/>
    <property type="evidence" value="ECO:0007669"/>
    <property type="project" value="InterPro"/>
</dbReference>
<dbReference type="GO" id="GO:0050511">
    <property type="term" value="F:undecaprenyldiphospho-muramoylpentapeptide beta-N-acetylglucosaminyltransferase activity"/>
    <property type="evidence" value="ECO:0007669"/>
    <property type="project" value="UniProtKB-UniRule"/>
</dbReference>
<name>A0A1F4XMF8_9BACT</name>
<dbReference type="InterPro" id="IPR007235">
    <property type="entry name" value="Glyco_trans_28_C"/>
</dbReference>
<dbReference type="CDD" id="cd03785">
    <property type="entry name" value="GT28_MurG"/>
    <property type="match status" value="1"/>
</dbReference>
<dbReference type="EC" id="2.4.1.227" evidence="10"/>
<keyword evidence="5 10" id="KW-0133">Cell shape</keyword>
<feature type="binding site" evidence="10">
    <location>
        <begin position="10"/>
        <end position="12"/>
    </location>
    <ligand>
        <name>UDP-N-acetyl-alpha-D-glucosamine</name>
        <dbReference type="ChEBI" id="CHEBI:57705"/>
    </ligand>
</feature>
<feature type="binding site" evidence="10">
    <location>
        <position position="199"/>
    </location>
    <ligand>
        <name>UDP-N-acetyl-alpha-D-glucosamine</name>
        <dbReference type="ChEBI" id="CHEBI:57705"/>
    </ligand>
</feature>
<evidence type="ECO:0000256" key="3">
    <source>
        <dbReference type="ARBA" id="ARBA00022676"/>
    </source>
</evidence>
<comment type="subcellular location">
    <subcellularLocation>
        <location evidence="10">Cell membrane</location>
        <topology evidence="10">Peripheral membrane protein</topology>
        <orientation evidence="10">Cytoplasmic side</orientation>
    </subcellularLocation>
</comment>
<comment type="function">
    <text evidence="10">Cell wall formation. Catalyzes the transfer of a GlcNAc subunit on undecaprenyl-pyrophosphoryl-MurNAc-pentapeptide (lipid intermediate I) to form undecaprenyl-pyrophosphoryl-MurNAc-(pentapeptide)GlcNAc (lipid intermediate II).</text>
</comment>
<dbReference type="GO" id="GO:0051301">
    <property type="term" value="P:cell division"/>
    <property type="evidence" value="ECO:0007669"/>
    <property type="project" value="UniProtKB-KW"/>
</dbReference>